<dbReference type="KEGG" id="sfd:USDA257_c43460"/>
<feature type="domain" description="HTH psq-type" evidence="2">
    <location>
        <begin position="12"/>
        <end position="42"/>
    </location>
</feature>
<dbReference type="InterPro" id="IPR010982">
    <property type="entry name" value="Lambda_DNA-bd_dom_sf"/>
</dbReference>
<evidence type="ECO:0000313" key="4">
    <source>
        <dbReference type="Proteomes" id="UP000006180"/>
    </source>
</evidence>
<gene>
    <name evidence="3" type="ORF">USDA257_c43460</name>
</gene>
<accession>I3XAH9</accession>
<proteinExistence type="predicted"/>
<evidence type="ECO:0000259" key="2">
    <source>
        <dbReference type="Pfam" id="PF04218"/>
    </source>
</evidence>
<organism evidence="3 4">
    <name type="scientific">Sinorhizobium fredii (strain USDA 257)</name>
    <dbReference type="NCBI Taxonomy" id="1185652"/>
    <lineage>
        <taxon>Bacteria</taxon>
        <taxon>Pseudomonadati</taxon>
        <taxon>Pseudomonadota</taxon>
        <taxon>Alphaproteobacteria</taxon>
        <taxon>Hyphomicrobiales</taxon>
        <taxon>Rhizobiaceae</taxon>
        <taxon>Sinorhizobium/Ensifer group</taxon>
        <taxon>Sinorhizobium</taxon>
    </lineage>
</organism>
<dbReference type="EMBL" id="CP003563">
    <property type="protein sequence ID" value="AFL52885.1"/>
    <property type="molecule type" value="Genomic_DNA"/>
</dbReference>
<feature type="region of interest" description="Disordered" evidence="1">
    <location>
        <begin position="65"/>
        <end position="85"/>
    </location>
</feature>
<sequence>MPMPNDVAEIASMIRRLEETGMSRKAIAEGANVGASAITRIMLGDAKSPSFRVVNSIKRFYGETFPNADPPQQRFAPGCAPRAGR</sequence>
<dbReference type="GO" id="GO:0003677">
    <property type="term" value="F:DNA binding"/>
    <property type="evidence" value="ECO:0007669"/>
    <property type="project" value="InterPro"/>
</dbReference>
<reference evidence="3 4" key="1">
    <citation type="journal article" date="2012" name="J. Bacteriol.">
        <title>Complete genome sequence of the broad-host-range strain Sinorhizobium fredii USDA257.</title>
        <authorList>
            <person name="Schuldes J."/>
            <person name="Rodriguez Orbegoso M."/>
            <person name="Schmeisser C."/>
            <person name="Krishnan H.B."/>
            <person name="Daniel R."/>
            <person name="Streit W.R."/>
        </authorList>
    </citation>
    <scope>NUCLEOTIDE SEQUENCE [LARGE SCALE GENOMIC DNA]</scope>
    <source>
        <strain evidence="3 4">USDA 257</strain>
    </source>
</reference>
<evidence type="ECO:0000256" key="1">
    <source>
        <dbReference type="SAM" id="MobiDB-lite"/>
    </source>
</evidence>
<dbReference type="PATRIC" id="fig|1185652.3.peg.4512"/>
<dbReference type="InterPro" id="IPR007889">
    <property type="entry name" value="HTH_Psq"/>
</dbReference>
<dbReference type="Pfam" id="PF04218">
    <property type="entry name" value="CENP-B_N"/>
    <property type="match status" value="1"/>
</dbReference>
<dbReference type="SUPFAM" id="SSF47413">
    <property type="entry name" value="lambda repressor-like DNA-binding domains"/>
    <property type="match status" value="1"/>
</dbReference>
<dbReference type="HOGENOM" id="CLU_162711_0_0_5"/>
<dbReference type="Proteomes" id="UP000006180">
    <property type="component" value="Chromosome"/>
</dbReference>
<dbReference type="AlphaFoldDB" id="I3XAH9"/>
<name>I3XAH9_SINF2</name>
<protein>
    <recommendedName>
        <fullName evidence="2">HTH psq-type domain-containing protein</fullName>
    </recommendedName>
</protein>
<evidence type="ECO:0000313" key="3">
    <source>
        <dbReference type="EMBL" id="AFL52885.1"/>
    </source>
</evidence>